<dbReference type="PANTHER" id="PTHR24421">
    <property type="entry name" value="NITRATE/NITRITE SENSOR PROTEIN NARX-RELATED"/>
    <property type="match status" value="1"/>
</dbReference>
<dbReference type="EC" id="2.7.13.3" evidence="3"/>
<dbReference type="Gene3D" id="1.20.5.1930">
    <property type="match status" value="1"/>
</dbReference>
<dbReference type="InterPro" id="IPR050482">
    <property type="entry name" value="Sensor_HK_TwoCompSys"/>
</dbReference>
<dbReference type="HOGENOM" id="CLU_031034_0_0_0"/>
<dbReference type="PROSITE" id="PS50109">
    <property type="entry name" value="HIS_KIN"/>
    <property type="match status" value="1"/>
</dbReference>
<comment type="catalytic activity">
    <reaction evidence="1">
        <text>ATP + protein L-histidine = ADP + protein N-phospho-L-histidine.</text>
        <dbReference type="EC" id="2.7.13.3"/>
    </reaction>
</comment>
<dbReference type="PANTHER" id="PTHR24421:SF10">
    <property type="entry name" value="NITRATE_NITRITE SENSOR PROTEIN NARQ"/>
    <property type="match status" value="1"/>
</dbReference>
<gene>
    <name evidence="13" type="ordered locus">Ocepr_0428</name>
</gene>
<dbReference type="AlphaFoldDB" id="E4U6U4"/>
<dbReference type="OrthoDB" id="9781904at2"/>
<dbReference type="KEGG" id="opr:Ocepr_0428"/>
<dbReference type="CDD" id="cd06225">
    <property type="entry name" value="HAMP"/>
    <property type="match status" value="1"/>
</dbReference>
<accession>E4U6U4</accession>
<evidence type="ECO:0000256" key="9">
    <source>
        <dbReference type="ARBA" id="ARBA00023012"/>
    </source>
</evidence>
<dbReference type="PROSITE" id="PS50885">
    <property type="entry name" value="HAMP"/>
    <property type="match status" value="1"/>
</dbReference>
<keyword evidence="14" id="KW-1185">Reference proteome</keyword>
<evidence type="ECO:0000256" key="6">
    <source>
        <dbReference type="ARBA" id="ARBA00022741"/>
    </source>
</evidence>
<keyword evidence="4" id="KW-0597">Phosphoprotein</keyword>
<keyword evidence="8" id="KW-0067">ATP-binding</keyword>
<dbReference type="RefSeq" id="WP_013457058.1">
    <property type="nucleotide sequence ID" value="NC_014761.1"/>
</dbReference>
<dbReference type="InterPro" id="IPR036890">
    <property type="entry name" value="HATPase_C_sf"/>
</dbReference>
<name>E4U6U4_OCEP5</name>
<dbReference type="CDD" id="cd16917">
    <property type="entry name" value="HATPase_UhpB-NarQ-NarX-like"/>
    <property type="match status" value="1"/>
</dbReference>
<dbReference type="STRING" id="670487.Ocepr_0428"/>
<dbReference type="EMBL" id="CP002361">
    <property type="protein sequence ID" value="ADR35888.1"/>
    <property type="molecule type" value="Genomic_DNA"/>
</dbReference>
<evidence type="ECO:0000256" key="10">
    <source>
        <dbReference type="SAM" id="Phobius"/>
    </source>
</evidence>
<dbReference type="Proteomes" id="UP000008722">
    <property type="component" value="Chromosome"/>
</dbReference>
<feature type="transmembrane region" description="Helical" evidence="10">
    <location>
        <begin position="12"/>
        <end position="35"/>
    </location>
</feature>
<dbReference type="Pfam" id="PF07730">
    <property type="entry name" value="HisKA_3"/>
    <property type="match status" value="1"/>
</dbReference>
<dbReference type="GO" id="GO:0005524">
    <property type="term" value="F:ATP binding"/>
    <property type="evidence" value="ECO:0007669"/>
    <property type="project" value="UniProtKB-KW"/>
</dbReference>
<evidence type="ECO:0000313" key="14">
    <source>
        <dbReference type="Proteomes" id="UP000008722"/>
    </source>
</evidence>
<evidence type="ECO:0000256" key="8">
    <source>
        <dbReference type="ARBA" id="ARBA00022840"/>
    </source>
</evidence>
<keyword evidence="6" id="KW-0547">Nucleotide-binding</keyword>
<evidence type="ECO:0000256" key="3">
    <source>
        <dbReference type="ARBA" id="ARBA00012438"/>
    </source>
</evidence>
<keyword evidence="9" id="KW-0902">Two-component regulatory system</keyword>
<dbReference type="SMART" id="SM00387">
    <property type="entry name" value="HATPase_c"/>
    <property type="match status" value="1"/>
</dbReference>
<dbReference type="Gene3D" id="6.10.340.10">
    <property type="match status" value="1"/>
</dbReference>
<keyword evidence="5" id="KW-0808">Transferase</keyword>
<dbReference type="InterPro" id="IPR005467">
    <property type="entry name" value="His_kinase_dom"/>
</dbReference>
<sequence precursor="true">MPRRNVSLRTKLLGIVAVTFAIVGGGLWLSAYVILSDQANHALDARIEGLSKSLAGELTDYVLMNDLYTVRRILKRAQRQHPDLAYAYLLSPGGSLLTHTFDGGFPNTLLELGQRERIASEAGTVRQRQVKLLGGQAGSLWLGVYENVALNGVRRTLANLALALLLGGLAAALVAGRMTKAFLAPVRGMVAAVESLENGKRARVPVPNDELGVLGRALERFSETARRRSLELRTLNLLGQRLNKTLDPQEMLRATLNTLVETRWFSCAEALSPATERGSLLRVGCKVPPSECPALRQLQLGRPVEGFQTLGINDEVVLALSGGTASEAFLAAVADYLRNGLERARVHEHIREKELERRRLLQAVLRAQEEERGRIAKDLHDQVGQSLTALRLGLEALEPAPPTLHALKHLVETTLSDVRRIGRELRPAALDELGLEAALKRMVQEMTDFAEIESDVFVHCSHPLPPELETVLYRVAQEALTNVVRHARARHVSVLLKEHNRHVQLVVEDDGIGFDPRRVGESSSGLIGMRERIELAGGELVVESTEGKGTSVYARVPLPAEVRA</sequence>
<dbReference type="InterPro" id="IPR003594">
    <property type="entry name" value="HATPase_dom"/>
</dbReference>
<feature type="domain" description="HAMP" evidence="12">
    <location>
        <begin position="180"/>
        <end position="230"/>
    </location>
</feature>
<reference evidence="14" key="1">
    <citation type="submission" date="2010-11" db="EMBL/GenBank/DDBJ databases">
        <title>The complete sequence of chromosome of Oceanithermus profundus DSM 14977.</title>
        <authorList>
            <consortium name="US DOE Joint Genome Institute (JGI-PGF)"/>
            <person name="Lucas S."/>
            <person name="Copeland A."/>
            <person name="Lapidus A."/>
            <person name="Bruce D."/>
            <person name="Goodwin L."/>
            <person name="Pitluck S."/>
            <person name="Kyrpides N."/>
            <person name="Mavromatis K."/>
            <person name="Pagani I."/>
            <person name="Ivanova N."/>
            <person name="Zhang X."/>
            <person name="Brettin T."/>
            <person name="Detter J.C."/>
            <person name="Tapia R."/>
            <person name="Han C."/>
            <person name="Land M."/>
            <person name="Hauser L."/>
            <person name="Markowitz V."/>
            <person name="Cheng J.-F."/>
            <person name="Hugenholtz P."/>
            <person name="Woyke T."/>
            <person name="Wu D."/>
            <person name="Tindall B."/>
            <person name="Faehnrich R."/>
            <person name="Brambilla E."/>
            <person name="Klenk H.-P."/>
            <person name="Eisen J.A."/>
        </authorList>
    </citation>
    <scope>NUCLEOTIDE SEQUENCE [LARGE SCALE GENOMIC DNA]</scope>
    <source>
        <strain evidence="14">DSM 14977 / NBRC 100410 / VKM B-2274 / 506</strain>
    </source>
</reference>
<evidence type="ECO:0000313" key="13">
    <source>
        <dbReference type="EMBL" id="ADR35888.1"/>
    </source>
</evidence>
<evidence type="ECO:0000259" key="11">
    <source>
        <dbReference type="PROSITE" id="PS50109"/>
    </source>
</evidence>
<comment type="subcellular location">
    <subcellularLocation>
        <location evidence="2">Membrane</location>
    </subcellularLocation>
</comment>
<evidence type="ECO:0000256" key="5">
    <source>
        <dbReference type="ARBA" id="ARBA00022679"/>
    </source>
</evidence>
<keyword evidence="10" id="KW-0472">Membrane</keyword>
<organism evidence="13 14">
    <name type="scientific">Oceanithermus profundus (strain DSM 14977 / NBRC 100410 / VKM B-2274 / 506)</name>
    <dbReference type="NCBI Taxonomy" id="670487"/>
    <lineage>
        <taxon>Bacteria</taxon>
        <taxon>Thermotogati</taxon>
        <taxon>Deinococcota</taxon>
        <taxon>Deinococci</taxon>
        <taxon>Thermales</taxon>
        <taxon>Thermaceae</taxon>
        <taxon>Oceanithermus</taxon>
    </lineage>
</organism>
<keyword evidence="10" id="KW-0812">Transmembrane</keyword>
<evidence type="ECO:0000259" key="12">
    <source>
        <dbReference type="PROSITE" id="PS50885"/>
    </source>
</evidence>
<protein>
    <recommendedName>
        <fullName evidence="3">histidine kinase</fullName>
        <ecNumber evidence="3">2.7.13.3</ecNumber>
    </recommendedName>
</protein>
<dbReference type="eggNOG" id="COG4585">
    <property type="taxonomic scope" value="Bacteria"/>
</dbReference>
<dbReference type="Pfam" id="PF02518">
    <property type="entry name" value="HATPase_c"/>
    <property type="match status" value="1"/>
</dbReference>
<keyword evidence="10" id="KW-1133">Transmembrane helix</keyword>
<evidence type="ECO:0000256" key="4">
    <source>
        <dbReference type="ARBA" id="ARBA00022553"/>
    </source>
</evidence>
<evidence type="ECO:0000256" key="7">
    <source>
        <dbReference type="ARBA" id="ARBA00022777"/>
    </source>
</evidence>
<reference evidence="13 14" key="2">
    <citation type="journal article" date="2011" name="Stand. Genomic Sci.">
        <title>Complete genome sequence of Oceanithermus profundus type strain (506).</title>
        <authorList>
            <person name="Pati A."/>
            <person name="Zhang X."/>
            <person name="Lapidus A."/>
            <person name="Nolan M."/>
            <person name="Lucas S."/>
            <person name="Del Rio T.G."/>
            <person name="Tice H."/>
            <person name="Cheng J.F."/>
            <person name="Tapia R."/>
            <person name="Han C."/>
            <person name="Goodwin L."/>
            <person name="Pitluck S."/>
            <person name="Liolios K."/>
            <person name="Pagani I."/>
            <person name="Ivanova N."/>
            <person name="Mavromatis K."/>
            <person name="Chen A."/>
            <person name="Palaniappan K."/>
            <person name="Hauser L."/>
            <person name="Jeffries C.D."/>
            <person name="Brambilla E.M."/>
            <person name="Rohl A."/>
            <person name="Mwirichia R."/>
            <person name="Rohde M."/>
            <person name="Tindall B.J."/>
            <person name="Sikorski J."/>
            <person name="Wirth R."/>
            <person name="Goker M."/>
            <person name="Woyke T."/>
            <person name="Detter J.C."/>
            <person name="Bristow J."/>
            <person name="Eisen J.A."/>
            <person name="Markowitz V."/>
            <person name="Hugenholtz P."/>
            <person name="Kyrpides N.C."/>
            <person name="Klenk H.P."/>
            <person name="Land M."/>
        </authorList>
    </citation>
    <scope>NUCLEOTIDE SEQUENCE [LARGE SCALE GENOMIC DNA]</scope>
    <source>
        <strain evidence="14">DSM 14977 / NBRC 100410 / VKM B-2274 / 506</strain>
    </source>
</reference>
<keyword evidence="7 13" id="KW-0418">Kinase</keyword>
<dbReference type="SUPFAM" id="SSF55874">
    <property type="entry name" value="ATPase domain of HSP90 chaperone/DNA topoisomerase II/histidine kinase"/>
    <property type="match status" value="1"/>
</dbReference>
<evidence type="ECO:0000256" key="2">
    <source>
        <dbReference type="ARBA" id="ARBA00004370"/>
    </source>
</evidence>
<dbReference type="Gene3D" id="3.30.565.10">
    <property type="entry name" value="Histidine kinase-like ATPase, C-terminal domain"/>
    <property type="match status" value="1"/>
</dbReference>
<dbReference type="GO" id="GO:0000155">
    <property type="term" value="F:phosphorelay sensor kinase activity"/>
    <property type="evidence" value="ECO:0007669"/>
    <property type="project" value="InterPro"/>
</dbReference>
<dbReference type="InterPro" id="IPR003660">
    <property type="entry name" value="HAMP_dom"/>
</dbReference>
<dbReference type="InterPro" id="IPR011712">
    <property type="entry name" value="Sig_transdc_His_kin_sub3_dim/P"/>
</dbReference>
<evidence type="ECO:0000256" key="1">
    <source>
        <dbReference type="ARBA" id="ARBA00000085"/>
    </source>
</evidence>
<feature type="domain" description="Histidine kinase" evidence="11">
    <location>
        <begin position="378"/>
        <end position="560"/>
    </location>
</feature>
<dbReference type="GO" id="GO:0046983">
    <property type="term" value="F:protein dimerization activity"/>
    <property type="evidence" value="ECO:0007669"/>
    <property type="project" value="InterPro"/>
</dbReference>
<dbReference type="GO" id="GO:0016020">
    <property type="term" value="C:membrane"/>
    <property type="evidence" value="ECO:0007669"/>
    <property type="project" value="UniProtKB-SubCell"/>
</dbReference>
<proteinExistence type="predicted"/>